<accession>A0ABN8YC82</accession>
<dbReference type="EMBL" id="OX459954">
    <property type="protein sequence ID" value="CAI9159172.1"/>
    <property type="molecule type" value="Genomic_DNA"/>
</dbReference>
<organism evidence="1 2">
    <name type="scientific">Rangifer tarandus platyrhynchus</name>
    <name type="common">Svalbard reindeer</name>
    <dbReference type="NCBI Taxonomy" id="3082113"/>
    <lineage>
        <taxon>Eukaryota</taxon>
        <taxon>Metazoa</taxon>
        <taxon>Chordata</taxon>
        <taxon>Craniata</taxon>
        <taxon>Vertebrata</taxon>
        <taxon>Euteleostomi</taxon>
        <taxon>Mammalia</taxon>
        <taxon>Eutheria</taxon>
        <taxon>Laurasiatheria</taxon>
        <taxon>Artiodactyla</taxon>
        <taxon>Ruminantia</taxon>
        <taxon>Pecora</taxon>
        <taxon>Cervidae</taxon>
        <taxon>Odocoileinae</taxon>
        <taxon>Rangifer</taxon>
    </lineage>
</organism>
<reference evidence="1" key="1">
    <citation type="submission" date="2023-04" db="EMBL/GenBank/DDBJ databases">
        <authorList>
            <consortium name="ELIXIR-Norway"/>
        </authorList>
    </citation>
    <scope>NUCLEOTIDE SEQUENCE [LARGE SCALE GENOMIC DNA]</scope>
</reference>
<dbReference type="Proteomes" id="UP001176941">
    <property type="component" value="Chromosome 18"/>
</dbReference>
<gene>
    <name evidence="1" type="ORF">MRATA1EN1_LOCUS8134</name>
</gene>
<proteinExistence type="predicted"/>
<sequence>MEKARLLCPLDLLCAGDFSTGKSICRTQVPHQSLRAAGSSTLGTAVVPPQTWSLALFLLGTLRQALW</sequence>
<name>A0ABN8YC82_RANTA</name>
<evidence type="ECO:0000313" key="2">
    <source>
        <dbReference type="Proteomes" id="UP001176941"/>
    </source>
</evidence>
<evidence type="ECO:0000313" key="1">
    <source>
        <dbReference type="EMBL" id="CAI9159172.1"/>
    </source>
</evidence>
<protein>
    <submittedName>
        <fullName evidence="1">Uncharacterized protein</fullName>
    </submittedName>
</protein>
<keyword evidence="2" id="KW-1185">Reference proteome</keyword>